<dbReference type="PROSITE" id="PS50405">
    <property type="entry name" value="GST_CTER"/>
    <property type="match status" value="1"/>
</dbReference>
<reference evidence="3 4" key="1">
    <citation type="submission" date="2022-06" db="EMBL/GenBank/DDBJ databases">
        <title>Roseomonas CN29.</title>
        <authorList>
            <person name="Cheng Y."/>
            <person name="He X."/>
        </authorList>
    </citation>
    <scope>NUCLEOTIDE SEQUENCE [LARGE SCALE GENOMIC DNA]</scope>
    <source>
        <strain evidence="3 4">CN29</strain>
    </source>
</reference>
<feature type="domain" description="GST C-terminal" evidence="2">
    <location>
        <begin position="140"/>
        <end position="264"/>
    </location>
</feature>
<dbReference type="InterPro" id="IPR040079">
    <property type="entry name" value="Glutathione_S-Trfase"/>
</dbReference>
<evidence type="ECO:0000259" key="1">
    <source>
        <dbReference type="PROSITE" id="PS50404"/>
    </source>
</evidence>
<name>A0ABT1X9R5_9PROT</name>
<dbReference type="PANTHER" id="PTHR43968:SF6">
    <property type="entry name" value="GLUTATHIONE S-TRANSFERASE OMEGA"/>
    <property type="match status" value="1"/>
</dbReference>
<dbReference type="SFLD" id="SFLDS00019">
    <property type="entry name" value="Glutathione_Transferase_(cytos"/>
    <property type="match status" value="1"/>
</dbReference>
<protein>
    <submittedName>
        <fullName evidence="3">Glutathione S-transferase</fullName>
    </submittedName>
</protein>
<dbReference type="Gene3D" id="3.40.30.10">
    <property type="entry name" value="Glutaredoxin"/>
    <property type="match status" value="1"/>
</dbReference>
<dbReference type="Pfam" id="PF13409">
    <property type="entry name" value="GST_N_2"/>
    <property type="match status" value="1"/>
</dbReference>
<dbReference type="InterPro" id="IPR034345">
    <property type="entry name" value="Gtt2-like_N"/>
</dbReference>
<organism evidence="3 4">
    <name type="scientific">Roseomonas populi</name>
    <dbReference type="NCBI Taxonomy" id="3121582"/>
    <lineage>
        <taxon>Bacteria</taxon>
        <taxon>Pseudomonadati</taxon>
        <taxon>Pseudomonadota</taxon>
        <taxon>Alphaproteobacteria</taxon>
        <taxon>Acetobacterales</taxon>
        <taxon>Roseomonadaceae</taxon>
        <taxon>Roseomonas</taxon>
    </lineage>
</organism>
<dbReference type="SFLD" id="SFLDG00358">
    <property type="entry name" value="Main_(cytGST)"/>
    <property type="match status" value="1"/>
</dbReference>
<dbReference type="CDD" id="cd03182">
    <property type="entry name" value="GST_C_GTT2_like"/>
    <property type="match status" value="1"/>
</dbReference>
<comment type="caution">
    <text evidence="3">The sequence shown here is derived from an EMBL/GenBank/DDBJ whole genome shotgun (WGS) entry which is preliminary data.</text>
</comment>
<gene>
    <name evidence="3" type="ORF">NRP21_22605</name>
</gene>
<dbReference type="PROSITE" id="PS50404">
    <property type="entry name" value="GST_NTER"/>
    <property type="match status" value="1"/>
</dbReference>
<feature type="domain" description="GST N-terminal" evidence="1">
    <location>
        <begin position="51"/>
        <end position="135"/>
    </location>
</feature>
<evidence type="ECO:0000313" key="4">
    <source>
        <dbReference type="Proteomes" id="UP001524642"/>
    </source>
</evidence>
<proteinExistence type="predicted"/>
<dbReference type="InterPro" id="IPR004046">
    <property type="entry name" value="GST_C"/>
</dbReference>
<dbReference type="PANTHER" id="PTHR43968">
    <property type="match status" value="1"/>
</dbReference>
<sequence length="264" mass="29618">MQEAEVAAQLIYSRLEWMEALALPTCPAVHNASIPAADPCDQAEKQASEAMTLRIYDWHNGPYPARVRIALAEKNLQSQAQFVSVNLRKGEHKTAEFRAKNYSGTLPVLELDDGTLIAECTAITEYLDTLNGPPTLTGRRPREKGVIHMMSRRAELEVLDAISIYFHHATPGLGPHVEVYQNPEWGLYQRDKAVRGMRYFDGVLRGQSFVAGEYFSMADITLIGGMIFAAMLKVQVPVDCDALVSWYARMWERPTVQNWQAMSA</sequence>
<dbReference type="Gene3D" id="1.20.1050.10">
    <property type="match status" value="1"/>
</dbReference>
<keyword evidence="4" id="KW-1185">Reference proteome</keyword>
<dbReference type="EMBL" id="JANJOU010000026">
    <property type="protein sequence ID" value="MCR0984854.1"/>
    <property type="molecule type" value="Genomic_DNA"/>
</dbReference>
<evidence type="ECO:0000259" key="2">
    <source>
        <dbReference type="PROSITE" id="PS50405"/>
    </source>
</evidence>
<dbReference type="InterPro" id="IPR034346">
    <property type="entry name" value="Gtt2-like_C"/>
</dbReference>
<dbReference type="InterPro" id="IPR036282">
    <property type="entry name" value="Glutathione-S-Trfase_C_sf"/>
</dbReference>
<dbReference type="Pfam" id="PF00043">
    <property type="entry name" value="GST_C"/>
    <property type="match status" value="1"/>
</dbReference>
<dbReference type="InterPro" id="IPR010987">
    <property type="entry name" value="Glutathione-S-Trfase_C-like"/>
</dbReference>
<dbReference type="SUPFAM" id="SSF52833">
    <property type="entry name" value="Thioredoxin-like"/>
    <property type="match status" value="1"/>
</dbReference>
<dbReference type="SUPFAM" id="SSF47616">
    <property type="entry name" value="GST C-terminal domain-like"/>
    <property type="match status" value="1"/>
</dbReference>
<evidence type="ECO:0000313" key="3">
    <source>
        <dbReference type="EMBL" id="MCR0984854.1"/>
    </source>
</evidence>
<accession>A0ABT1X9R5</accession>
<dbReference type="InterPro" id="IPR036249">
    <property type="entry name" value="Thioredoxin-like_sf"/>
</dbReference>
<dbReference type="Proteomes" id="UP001524642">
    <property type="component" value="Unassembled WGS sequence"/>
</dbReference>
<dbReference type="InterPro" id="IPR050983">
    <property type="entry name" value="GST_Omega/HSP26"/>
</dbReference>
<dbReference type="InterPro" id="IPR004045">
    <property type="entry name" value="Glutathione_S-Trfase_N"/>
</dbReference>
<dbReference type="CDD" id="cd03051">
    <property type="entry name" value="GST_N_GTT2_like"/>
    <property type="match status" value="1"/>
</dbReference>